<keyword evidence="5" id="KW-0862">Zinc</keyword>
<keyword evidence="6" id="KW-0054">Arabinose catabolism</keyword>
<dbReference type="Proteomes" id="UP001304895">
    <property type="component" value="Unassembled WGS sequence"/>
</dbReference>
<evidence type="ECO:0000313" key="16">
    <source>
        <dbReference type="Proteomes" id="UP001304895"/>
    </source>
</evidence>
<reference evidence="15" key="1">
    <citation type="journal article" date="2023" name="Mol. Phylogenet. Evol.">
        <title>Genome-scale phylogeny and comparative genomics of the fungal order Sordariales.</title>
        <authorList>
            <person name="Hensen N."/>
            <person name="Bonometti L."/>
            <person name="Westerberg I."/>
            <person name="Brannstrom I.O."/>
            <person name="Guillou S."/>
            <person name="Cros-Aarteil S."/>
            <person name="Calhoun S."/>
            <person name="Haridas S."/>
            <person name="Kuo A."/>
            <person name="Mondo S."/>
            <person name="Pangilinan J."/>
            <person name="Riley R."/>
            <person name="LaButti K."/>
            <person name="Andreopoulos B."/>
            <person name="Lipzen A."/>
            <person name="Chen C."/>
            <person name="Yan M."/>
            <person name="Daum C."/>
            <person name="Ng V."/>
            <person name="Clum A."/>
            <person name="Steindorff A."/>
            <person name="Ohm R.A."/>
            <person name="Martin F."/>
            <person name="Silar P."/>
            <person name="Natvig D.O."/>
            <person name="Lalanne C."/>
            <person name="Gautier V."/>
            <person name="Ament-Velasquez S.L."/>
            <person name="Kruys A."/>
            <person name="Hutchinson M.I."/>
            <person name="Powell A.J."/>
            <person name="Barry K."/>
            <person name="Miller A.N."/>
            <person name="Grigoriev I.V."/>
            <person name="Debuchy R."/>
            <person name="Gladieux P."/>
            <person name="Hiltunen Thoren M."/>
            <person name="Johannesson H."/>
        </authorList>
    </citation>
    <scope>NUCLEOTIDE SEQUENCE</scope>
    <source>
        <strain evidence="15">CBS 123565</strain>
    </source>
</reference>
<dbReference type="GO" id="GO:0003939">
    <property type="term" value="F:L-iditol 2-dehydrogenase (NAD+) activity"/>
    <property type="evidence" value="ECO:0007669"/>
    <property type="project" value="TreeGrafter"/>
</dbReference>
<evidence type="ECO:0000256" key="10">
    <source>
        <dbReference type="ARBA" id="ARBA00038954"/>
    </source>
</evidence>
<keyword evidence="16" id="KW-1185">Reference proteome</keyword>
<dbReference type="GO" id="GO:0050019">
    <property type="term" value="F:L-arabinitol 4-dehydrogenase activity"/>
    <property type="evidence" value="ECO:0007669"/>
    <property type="project" value="UniProtKB-EC"/>
</dbReference>
<name>A0AAN6ZG93_9PEZI</name>
<evidence type="ECO:0000256" key="6">
    <source>
        <dbReference type="ARBA" id="ARBA00022935"/>
    </source>
</evidence>
<evidence type="ECO:0000256" key="3">
    <source>
        <dbReference type="ARBA" id="ARBA00011881"/>
    </source>
</evidence>
<evidence type="ECO:0000256" key="12">
    <source>
        <dbReference type="ARBA" id="ARBA00049317"/>
    </source>
</evidence>
<organism evidence="15 16">
    <name type="scientific">Trichocladium antarcticum</name>
    <dbReference type="NCBI Taxonomy" id="1450529"/>
    <lineage>
        <taxon>Eukaryota</taxon>
        <taxon>Fungi</taxon>
        <taxon>Dikarya</taxon>
        <taxon>Ascomycota</taxon>
        <taxon>Pezizomycotina</taxon>
        <taxon>Sordariomycetes</taxon>
        <taxon>Sordariomycetidae</taxon>
        <taxon>Sordariales</taxon>
        <taxon>Chaetomiaceae</taxon>
        <taxon>Trichocladium</taxon>
    </lineage>
</organism>
<reference evidence="15" key="2">
    <citation type="submission" date="2023-05" db="EMBL/GenBank/DDBJ databases">
        <authorList>
            <consortium name="Lawrence Berkeley National Laboratory"/>
            <person name="Steindorff A."/>
            <person name="Hensen N."/>
            <person name="Bonometti L."/>
            <person name="Westerberg I."/>
            <person name="Brannstrom I.O."/>
            <person name="Guillou S."/>
            <person name="Cros-Aarteil S."/>
            <person name="Calhoun S."/>
            <person name="Haridas S."/>
            <person name="Kuo A."/>
            <person name="Mondo S."/>
            <person name="Pangilinan J."/>
            <person name="Riley R."/>
            <person name="Labutti K."/>
            <person name="Andreopoulos B."/>
            <person name="Lipzen A."/>
            <person name="Chen C."/>
            <person name="Yanf M."/>
            <person name="Daum C."/>
            <person name="Ng V."/>
            <person name="Clum A."/>
            <person name="Ohm R."/>
            <person name="Martin F."/>
            <person name="Silar P."/>
            <person name="Natvig D."/>
            <person name="Lalanne C."/>
            <person name="Gautier V."/>
            <person name="Ament-Velasquez S.L."/>
            <person name="Kruys A."/>
            <person name="Hutchinson M.I."/>
            <person name="Powell A.J."/>
            <person name="Barry K."/>
            <person name="Miller A.N."/>
            <person name="Grigoriev I.V."/>
            <person name="Debuchy R."/>
            <person name="Gladieux P."/>
            <person name="Thoren M.H."/>
            <person name="Johannesson H."/>
        </authorList>
    </citation>
    <scope>NUCLEOTIDE SEQUENCE</scope>
    <source>
        <strain evidence="15">CBS 123565</strain>
    </source>
</reference>
<evidence type="ECO:0000256" key="7">
    <source>
        <dbReference type="ARBA" id="ARBA00023002"/>
    </source>
</evidence>
<keyword evidence="8" id="KW-0520">NAD</keyword>
<gene>
    <name evidence="15" type="ORF">BT67DRAFT_439557</name>
</gene>
<dbReference type="Pfam" id="PF08240">
    <property type="entry name" value="ADH_N"/>
    <property type="match status" value="1"/>
</dbReference>
<comment type="catalytic activity">
    <reaction evidence="12">
        <text>L-arabinitol + NAD(+) = L-xylulose + NADH + H(+)</text>
        <dbReference type="Rhea" id="RHEA:16381"/>
        <dbReference type="ChEBI" id="CHEBI:15378"/>
        <dbReference type="ChEBI" id="CHEBI:17399"/>
        <dbReference type="ChEBI" id="CHEBI:18403"/>
        <dbReference type="ChEBI" id="CHEBI:57540"/>
        <dbReference type="ChEBI" id="CHEBI:57945"/>
        <dbReference type="EC" id="1.1.1.12"/>
    </reaction>
</comment>
<dbReference type="EMBL" id="MU853403">
    <property type="protein sequence ID" value="KAK4136551.1"/>
    <property type="molecule type" value="Genomic_DNA"/>
</dbReference>
<dbReference type="PANTHER" id="PTHR43161">
    <property type="entry name" value="SORBITOL DEHYDROGENASE"/>
    <property type="match status" value="1"/>
</dbReference>
<comment type="cofactor">
    <cofactor evidence="1">
        <name>Zn(2+)</name>
        <dbReference type="ChEBI" id="CHEBI:29105"/>
    </cofactor>
</comment>
<evidence type="ECO:0000256" key="8">
    <source>
        <dbReference type="ARBA" id="ARBA00023027"/>
    </source>
</evidence>
<evidence type="ECO:0000259" key="14">
    <source>
        <dbReference type="Pfam" id="PF08240"/>
    </source>
</evidence>
<dbReference type="GO" id="GO:0046872">
    <property type="term" value="F:metal ion binding"/>
    <property type="evidence" value="ECO:0007669"/>
    <property type="project" value="UniProtKB-KW"/>
</dbReference>
<evidence type="ECO:0000256" key="2">
    <source>
        <dbReference type="ARBA" id="ARBA00008072"/>
    </source>
</evidence>
<comment type="pathway">
    <text evidence="9">Carbohydrate degradation; L-arabinose degradation via L-arabinitol; D-xylulose 5-phosphate from L-arabinose (fungal route): step 2/5.</text>
</comment>
<dbReference type="SUPFAM" id="SSF51735">
    <property type="entry name" value="NAD(P)-binding Rossmann-fold domains"/>
    <property type="match status" value="1"/>
</dbReference>
<dbReference type="AlphaFoldDB" id="A0AAN6ZG93"/>
<feature type="domain" description="Alcohol dehydrogenase-like N-terminal" evidence="14">
    <location>
        <begin position="42"/>
        <end position="154"/>
    </location>
</feature>
<dbReference type="Gene3D" id="3.90.180.10">
    <property type="entry name" value="Medium-chain alcohol dehydrogenases, catalytic domain"/>
    <property type="match status" value="1"/>
</dbReference>
<dbReference type="GO" id="GO:0006062">
    <property type="term" value="P:sorbitol catabolic process"/>
    <property type="evidence" value="ECO:0007669"/>
    <property type="project" value="TreeGrafter"/>
</dbReference>
<evidence type="ECO:0000259" key="13">
    <source>
        <dbReference type="Pfam" id="PF00107"/>
    </source>
</evidence>
<sequence>MGGTVQQTKPNIGVFTNPNHDLWISEAEPTLESVQKGEGLREGQVTIAIRSTGICGSDVHFWKHGAIGPMIVKCDHILGHESAGDVIAVHPSVKNLKVGDRIAVEPAVICNACEPCLTGRYNGCEAMEFLSTPPVSGLLRRYVNHPAVWCHKIGDMSYEDGAMLEPLSVALAGLQRAEVRLGDPVLVCGAGPIGLITMLCAKAAGACPLVITDIDEGRLRFAKEICPGVITHKVERQSVEESAKAVVATFGGIEPTLALECTGVESSIAAAIWTVKFGGRVFVIGVGKNEIQIPFMRASVREVDLQFQYRYCNTWPRAIRLVQSGVIDMTRLVTHRFELEDAVKAFETASDPRTGAIKVQIQSMDLEPKL</sequence>
<dbReference type="InterPro" id="IPR011032">
    <property type="entry name" value="GroES-like_sf"/>
</dbReference>
<proteinExistence type="inferred from homology"/>
<evidence type="ECO:0000256" key="11">
    <source>
        <dbReference type="ARBA" id="ARBA00039783"/>
    </source>
</evidence>
<comment type="similarity">
    <text evidence="2">Belongs to the zinc-containing alcohol dehydrogenase family.</text>
</comment>
<accession>A0AAN6ZG93</accession>
<evidence type="ECO:0000256" key="5">
    <source>
        <dbReference type="ARBA" id="ARBA00022833"/>
    </source>
</evidence>
<dbReference type="InterPro" id="IPR013149">
    <property type="entry name" value="ADH-like_C"/>
</dbReference>
<dbReference type="EC" id="1.1.1.12" evidence="10"/>
<dbReference type="InterPro" id="IPR013154">
    <property type="entry name" value="ADH-like_N"/>
</dbReference>
<keyword evidence="6" id="KW-0119">Carbohydrate metabolism</keyword>
<protein>
    <recommendedName>
        <fullName evidence="11">L-arabinitol 4-dehydrogenase</fullName>
        <ecNumber evidence="10">1.1.1.12</ecNumber>
    </recommendedName>
</protein>
<dbReference type="CDD" id="cd05285">
    <property type="entry name" value="sorbitol_DH"/>
    <property type="match status" value="1"/>
</dbReference>
<dbReference type="Gene3D" id="3.40.50.720">
    <property type="entry name" value="NAD(P)-binding Rossmann-like Domain"/>
    <property type="match status" value="1"/>
</dbReference>
<comment type="subunit">
    <text evidence="3">Homotetramer.</text>
</comment>
<dbReference type="Pfam" id="PF00107">
    <property type="entry name" value="ADH_zinc_N"/>
    <property type="match status" value="1"/>
</dbReference>
<feature type="domain" description="Alcohol dehydrogenase-like C-terminal" evidence="13">
    <location>
        <begin position="192"/>
        <end position="323"/>
    </location>
</feature>
<keyword evidence="7" id="KW-0560">Oxidoreductase</keyword>
<evidence type="ECO:0000256" key="1">
    <source>
        <dbReference type="ARBA" id="ARBA00001947"/>
    </source>
</evidence>
<dbReference type="SUPFAM" id="SSF50129">
    <property type="entry name" value="GroES-like"/>
    <property type="match status" value="1"/>
</dbReference>
<keyword evidence="4" id="KW-0479">Metal-binding</keyword>
<dbReference type="InterPro" id="IPR045306">
    <property type="entry name" value="SDH-like"/>
</dbReference>
<dbReference type="FunFam" id="3.40.50.720:FF:000068">
    <property type="entry name" value="Sorbitol dehydrogenase"/>
    <property type="match status" value="1"/>
</dbReference>
<dbReference type="GO" id="GO:0019568">
    <property type="term" value="P:arabinose catabolic process"/>
    <property type="evidence" value="ECO:0007669"/>
    <property type="project" value="UniProtKB-KW"/>
</dbReference>
<comment type="caution">
    <text evidence="15">The sequence shown here is derived from an EMBL/GenBank/DDBJ whole genome shotgun (WGS) entry which is preliminary data.</text>
</comment>
<evidence type="ECO:0000313" key="15">
    <source>
        <dbReference type="EMBL" id="KAK4136551.1"/>
    </source>
</evidence>
<evidence type="ECO:0000256" key="4">
    <source>
        <dbReference type="ARBA" id="ARBA00022723"/>
    </source>
</evidence>
<dbReference type="InterPro" id="IPR036291">
    <property type="entry name" value="NAD(P)-bd_dom_sf"/>
</dbReference>
<evidence type="ECO:0000256" key="9">
    <source>
        <dbReference type="ARBA" id="ARBA00037881"/>
    </source>
</evidence>
<dbReference type="PANTHER" id="PTHR43161:SF12">
    <property type="entry name" value="L-ARABINITOL 4-DEHYDROGENASE"/>
    <property type="match status" value="1"/>
</dbReference>